<proteinExistence type="predicted"/>
<evidence type="ECO:0000313" key="2">
    <source>
        <dbReference type="EMBL" id="AZZ56877.1"/>
    </source>
</evidence>
<evidence type="ECO:0000313" key="3">
    <source>
        <dbReference type="Proteomes" id="UP000283946"/>
    </source>
</evidence>
<feature type="transmembrane region" description="Helical" evidence="1">
    <location>
        <begin position="12"/>
        <end position="31"/>
    </location>
</feature>
<dbReference type="AlphaFoldDB" id="A0AAD1EN44"/>
<feature type="transmembrane region" description="Helical" evidence="1">
    <location>
        <begin position="37"/>
        <end position="57"/>
    </location>
</feature>
<reference evidence="2 3" key="1">
    <citation type="submission" date="2018-03" db="EMBL/GenBank/DDBJ databases">
        <title>Bacteriophage NCPPB3778 and a type I-E CRISPR drive the evolution of the US Biological Select Agent, Rathayibacter toxicus.</title>
        <authorList>
            <person name="Davis E.W.II."/>
            <person name="Tabima J.F."/>
            <person name="Weisberg A.J."/>
            <person name="Dantas Lopes L."/>
            <person name="Wiseman M.S."/>
            <person name="Wiseman M.S."/>
            <person name="Pupko T."/>
            <person name="Belcher M.S."/>
            <person name="Sechler A.J."/>
            <person name="Tancos M.A."/>
            <person name="Schroeder B.K."/>
            <person name="Murray T.D."/>
            <person name="Luster D.G."/>
            <person name="Schneider W.L."/>
            <person name="Rogers E."/>
            <person name="Andreote F.D."/>
            <person name="Grunwald N.J."/>
            <person name="Putnam M.L."/>
            <person name="Chang J.H."/>
        </authorList>
    </citation>
    <scope>NUCLEOTIDE SEQUENCE [LARGE SCALE GENOMIC DNA]</scope>
    <source>
        <strain evidence="2 3">NCCPB 2253</strain>
    </source>
</reference>
<evidence type="ECO:0000256" key="1">
    <source>
        <dbReference type="SAM" id="Phobius"/>
    </source>
</evidence>
<accession>A0AAD1EN44</accession>
<dbReference type="Proteomes" id="UP000283946">
    <property type="component" value="Chromosome"/>
</dbReference>
<sequence>MRVVMKPPLQIRQGVTAGVVVAAVTITVMSITKGFSLWETLGVATGCCVIISALYLLMSAVNRRRRSGGE</sequence>
<gene>
    <name evidence="2" type="ORF">C7V51_14095</name>
</gene>
<keyword evidence="1" id="KW-1133">Transmembrane helix</keyword>
<name>A0AAD1EN44_9MICO</name>
<keyword evidence="1" id="KW-0812">Transmembrane</keyword>
<dbReference type="KEGG" id="ria:C7V51_14095"/>
<protein>
    <submittedName>
        <fullName evidence="2">Uncharacterized protein</fullName>
    </submittedName>
</protein>
<keyword evidence="1" id="KW-0472">Membrane</keyword>
<organism evidence="2 3">
    <name type="scientific">Rathayibacter iranicus</name>
    <dbReference type="NCBI Taxonomy" id="59737"/>
    <lineage>
        <taxon>Bacteria</taxon>
        <taxon>Bacillati</taxon>
        <taxon>Actinomycetota</taxon>
        <taxon>Actinomycetes</taxon>
        <taxon>Micrococcales</taxon>
        <taxon>Microbacteriaceae</taxon>
        <taxon>Rathayibacter</taxon>
    </lineage>
</organism>
<dbReference type="EMBL" id="CP028130">
    <property type="protein sequence ID" value="AZZ56877.1"/>
    <property type="molecule type" value="Genomic_DNA"/>
</dbReference>